<gene>
    <name evidence="1" type="ORF">BYL167_LOCUS38823</name>
</gene>
<reference evidence="1" key="1">
    <citation type="submission" date="2021-02" db="EMBL/GenBank/DDBJ databases">
        <authorList>
            <person name="Nowell W R."/>
        </authorList>
    </citation>
    <scope>NUCLEOTIDE SEQUENCE</scope>
</reference>
<evidence type="ECO:0000313" key="2">
    <source>
        <dbReference type="Proteomes" id="UP000681967"/>
    </source>
</evidence>
<proteinExistence type="predicted"/>
<name>A0A8S2YP83_9BILA</name>
<feature type="non-terminal residue" evidence="1">
    <location>
        <position position="1"/>
    </location>
</feature>
<organism evidence="1 2">
    <name type="scientific">Rotaria magnacalcarata</name>
    <dbReference type="NCBI Taxonomy" id="392030"/>
    <lineage>
        <taxon>Eukaryota</taxon>
        <taxon>Metazoa</taxon>
        <taxon>Spiralia</taxon>
        <taxon>Gnathifera</taxon>
        <taxon>Rotifera</taxon>
        <taxon>Eurotatoria</taxon>
        <taxon>Bdelloidea</taxon>
        <taxon>Philodinida</taxon>
        <taxon>Philodinidae</taxon>
        <taxon>Rotaria</taxon>
    </lineage>
</organism>
<sequence length="60" mass="6415">MATYAAALNAEATARDYAVQFVTTLPITTVDSIKLQASTMNYLTQATSALTRDTIVCLSI</sequence>
<dbReference type="EMBL" id="CAJOBH010091756">
    <property type="protein sequence ID" value="CAF4568825.1"/>
    <property type="molecule type" value="Genomic_DNA"/>
</dbReference>
<dbReference type="AlphaFoldDB" id="A0A8S2YP83"/>
<comment type="caution">
    <text evidence="1">The sequence shown here is derived from an EMBL/GenBank/DDBJ whole genome shotgun (WGS) entry which is preliminary data.</text>
</comment>
<dbReference type="Proteomes" id="UP000681967">
    <property type="component" value="Unassembled WGS sequence"/>
</dbReference>
<protein>
    <submittedName>
        <fullName evidence="1">Uncharacterized protein</fullName>
    </submittedName>
</protein>
<evidence type="ECO:0000313" key="1">
    <source>
        <dbReference type="EMBL" id="CAF4568825.1"/>
    </source>
</evidence>
<accession>A0A8S2YP83</accession>